<dbReference type="AlphaFoldDB" id="A0A0R3SQC9"/>
<reference evidence="7" key="1">
    <citation type="submission" date="2017-02" db="UniProtKB">
        <authorList>
            <consortium name="WormBaseParasite"/>
        </authorList>
    </citation>
    <scope>IDENTIFICATION</scope>
</reference>
<feature type="compositionally biased region" description="Basic and acidic residues" evidence="1">
    <location>
        <begin position="123"/>
        <end position="133"/>
    </location>
</feature>
<feature type="chain" id="PRO_5044546556" evidence="2">
    <location>
        <begin position="20"/>
        <end position="149"/>
    </location>
</feature>
<dbReference type="EMBL" id="UYSG01010920">
    <property type="protein sequence ID" value="VDL59588.1"/>
    <property type="molecule type" value="Genomic_DNA"/>
</dbReference>
<dbReference type="Proteomes" id="UP000321570">
    <property type="component" value="Unassembled WGS sequence"/>
</dbReference>
<feature type="compositionally biased region" description="Low complexity" evidence="1">
    <location>
        <begin position="63"/>
        <end position="78"/>
    </location>
</feature>
<proteinExistence type="predicted"/>
<feature type="region of interest" description="Disordered" evidence="1">
    <location>
        <begin position="57"/>
        <end position="97"/>
    </location>
</feature>
<organism evidence="7">
    <name type="scientific">Hymenolepis diminuta</name>
    <name type="common">Rat tapeworm</name>
    <dbReference type="NCBI Taxonomy" id="6216"/>
    <lineage>
        <taxon>Eukaryota</taxon>
        <taxon>Metazoa</taxon>
        <taxon>Spiralia</taxon>
        <taxon>Lophotrochozoa</taxon>
        <taxon>Platyhelminthes</taxon>
        <taxon>Cestoda</taxon>
        <taxon>Eucestoda</taxon>
        <taxon>Cyclophyllidea</taxon>
        <taxon>Hymenolepididae</taxon>
        <taxon>Hymenolepis</taxon>
    </lineage>
</organism>
<dbReference type="OrthoDB" id="10528055at2759"/>
<keyword evidence="2" id="KW-0732">Signal</keyword>
<feature type="region of interest" description="Disordered" evidence="1">
    <location>
        <begin position="111"/>
        <end position="133"/>
    </location>
</feature>
<accession>A0A0R3SQC9</accession>
<reference evidence="4 6" key="3">
    <citation type="submission" date="2019-07" db="EMBL/GenBank/DDBJ databases">
        <authorList>
            <person name="Jastrzebski P J."/>
            <person name="Paukszto L."/>
            <person name="Jastrzebski P J."/>
        </authorList>
    </citation>
    <scope>NUCLEOTIDE SEQUENCE [LARGE SCALE GENOMIC DNA]</scope>
    <source>
        <strain evidence="4 6">WMS-il1</strain>
    </source>
</reference>
<evidence type="ECO:0000256" key="2">
    <source>
        <dbReference type="SAM" id="SignalP"/>
    </source>
</evidence>
<reference evidence="3 5" key="2">
    <citation type="submission" date="2018-11" db="EMBL/GenBank/DDBJ databases">
        <authorList>
            <consortium name="Pathogen Informatics"/>
        </authorList>
    </citation>
    <scope>NUCLEOTIDE SEQUENCE [LARGE SCALE GENOMIC DNA]</scope>
</reference>
<dbReference type="WBParaSite" id="HDID_0000727201-mRNA-1">
    <property type="protein sequence ID" value="HDID_0000727201-mRNA-1"/>
    <property type="gene ID" value="HDID_0000727201"/>
</dbReference>
<dbReference type="EMBL" id="CABIJS010000044">
    <property type="protein sequence ID" value="VUZ40828.1"/>
    <property type="molecule type" value="Genomic_DNA"/>
</dbReference>
<evidence type="ECO:0000313" key="3">
    <source>
        <dbReference type="EMBL" id="VDL59588.1"/>
    </source>
</evidence>
<evidence type="ECO:0000313" key="4">
    <source>
        <dbReference type="EMBL" id="VUZ40828.1"/>
    </source>
</evidence>
<name>A0A0R3SQC9_HYMDI</name>
<keyword evidence="6" id="KW-1185">Reference proteome</keyword>
<gene>
    <name evidence="3" type="ORF">HDID_LOCUS7270</name>
    <name evidence="4" type="ORF">WMSIL1_LOCUS1959</name>
</gene>
<dbReference type="Proteomes" id="UP000274504">
    <property type="component" value="Unassembled WGS sequence"/>
</dbReference>
<evidence type="ECO:0000313" key="7">
    <source>
        <dbReference type="WBParaSite" id="HDID_0000727201-mRNA-1"/>
    </source>
</evidence>
<evidence type="ECO:0000313" key="5">
    <source>
        <dbReference type="Proteomes" id="UP000274504"/>
    </source>
</evidence>
<evidence type="ECO:0000313" key="6">
    <source>
        <dbReference type="Proteomes" id="UP000321570"/>
    </source>
</evidence>
<sequence>MKLGFVVFLSALTGLITEAQPIENLPRFPDSWFESPEPEPVQEVPVGEVTVHFSTAEPEELVTGSSASTETSTSAETAVPIEPKIETESATPLTTTISTMESTTTFAYTDEFHSDPFLTPSIKSDKSPIYKRIREPQSQEYNYDFFGEM</sequence>
<protein>
    <submittedName>
        <fullName evidence="7">DUF4794 domain-containing protein</fullName>
    </submittedName>
</protein>
<evidence type="ECO:0000256" key="1">
    <source>
        <dbReference type="SAM" id="MobiDB-lite"/>
    </source>
</evidence>
<feature type="signal peptide" evidence="2">
    <location>
        <begin position="1"/>
        <end position="19"/>
    </location>
</feature>